<sequence>MDTSLEAVRARVLSQAERMPALYGRFDFDALPERFTEDSSFAVVRDRAPGGVQVTDEDLERVRHYTMLGDVVADAYAALLPKYGFRPLIDMLVTACEKGLDAVPDAPAELTAFIAAMEATPDWVDMDMVRKGAALELNGTANLAPFAIRGAFIATFLNKYSALPMALTGTLGHSSAARRVNETATFFSTTILPGALERHGEGFKAAAMVRLMHSMVRINALRSGKWDASVYGMPIPQVDQMPAGLIGVFLLSFQMIREGRRQFTAEERAKVELARYRCFLLGLPEDLLADTPEGVVRLMTARNSTLRAGFDDATCGALIRATLAAYLPPDKRLRNRLFDAVEQRFARGFFLKHFLEGDNDRARAMGIDIGVVDRALFIIVALWITGRMAFYTLARRVPGLQGAVDAHLVRRVRQLLARYGHAEFTSDGAAYRPTTGAHAGAQA</sequence>
<dbReference type="InterPro" id="IPR018713">
    <property type="entry name" value="MPAB/Lcp_cat_dom"/>
</dbReference>
<dbReference type="Pfam" id="PF09995">
    <property type="entry name" value="MPAB_Lcp_cat"/>
    <property type="match status" value="1"/>
</dbReference>
<dbReference type="InterPro" id="IPR037473">
    <property type="entry name" value="Lcp-like"/>
</dbReference>
<dbReference type="PANTHER" id="PTHR37539:SF1">
    <property type="entry name" value="ER-BOUND OXYGENASE MPAB_MPAB'_RUBBER OXYGENASE CATALYTIC DOMAIN-CONTAINING PROTEIN"/>
    <property type="match status" value="1"/>
</dbReference>
<evidence type="ECO:0000313" key="2">
    <source>
        <dbReference type="EMBL" id="MFC3711287.1"/>
    </source>
</evidence>
<gene>
    <name evidence="2" type="ORF">ACFOMD_01810</name>
</gene>
<protein>
    <submittedName>
        <fullName evidence="2">Oxygenase MpaB family protein</fullName>
        <ecNumber evidence="2">1.-.-.-</ecNumber>
    </submittedName>
</protein>
<dbReference type="Proteomes" id="UP001595615">
    <property type="component" value="Unassembled WGS sequence"/>
</dbReference>
<dbReference type="EC" id="1.-.-.-" evidence="2"/>
<dbReference type="EMBL" id="JBHRXV010000001">
    <property type="protein sequence ID" value="MFC3711287.1"/>
    <property type="molecule type" value="Genomic_DNA"/>
</dbReference>
<dbReference type="GO" id="GO:0016491">
    <property type="term" value="F:oxidoreductase activity"/>
    <property type="evidence" value="ECO:0007669"/>
    <property type="project" value="UniProtKB-KW"/>
</dbReference>
<feature type="domain" description="ER-bound oxygenase mpaB/mpaB'/Rubber oxygenase catalytic" evidence="1">
    <location>
        <begin position="147"/>
        <end position="315"/>
    </location>
</feature>
<reference evidence="3" key="1">
    <citation type="journal article" date="2019" name="Int. J. Syst. Evol. Microbiol.">
        <title>The Global Catalogue of Microorganisms (GCM) 10K type strain sequencing project: providing services to taxonomists for standard genome sequencing and annotation.</title>
        <authorList>
            <consortium name="The Broad Institute Genomics Platform"/>
            <consortium name="The Broad Institute Genome Sequencing Center for Infectious Disease"/>
            <person name="Wu L."/>
            <person name="Ma J."/>
        </authorList>
    </citation>
    <scope>NUCLEOTIDE SEQUENCE [LARGE SCALE GENOMIC DNA]</scope>
    <source>
        <strain evidence="3">KCTC 42644</strain>
    </source>
</reference>
<dbReference type="RefSeq" id="WP_380855904.1">
    <property type="nucleotide sequence ID" value="NZ_JBHRXV010000001.1"/>
</dbReference>
<keyword evidence="3" id="KW-1185">Reference proteome</keyword>
<dbReference type="PANTHER" id="PTHR37539">
    <property type="entry name" value="SECRETED PROTEIN-RELATED"/>
    <property type="match status" value="1"/>
</dbReference>
<proteinExistence type="predicted"/>
<organism evidence="2 3">
    <name type="scientific">Sphingoaurantiacus capsulatus</name>
    <dbReference type="NCBI Taxonomy" id="1771310"/>
    <lineage>
        <taxon>Bacteria</taxon>
        <taxon>Pseudomonadati</taxon>
        <taxon>Pseudomonadota</taxon>
        <taxon>Alphaproteobacteria</taxon>
        <taxon>Sphingomonadales</taxon>
        <taxon>Sphingosinicellaceae</taxon>
        <taxon>Sphingoaurantiacus</taxon>
    </lineage>
</organism>
<evidence type="ECO:0000313" key="3">
    <source>
        <dbReference type="Proteomes" id="UP001595615"/>
    </source>
</evidence>
<accession>A0ABV7X7T3</accession>
<evidence type="ECO:0000259" key="1">
    <source>
        <dbReference type="Pfam" id="PF09995"/>
    </source>
</evidence>
<keyword evidence="2" id="KW-0560">Oxidoreductase</keyword>
<comment type="caution">
    <text evidence="2">The sequence shown here is derived from an EMBL/GenBank/DDBJ whole genome shotgun (WGS) entry which is preliminary data.</text>
</comment>
<name>A0ABV7X7T3_9SPHN</name>